<evidence type="ECO:0000313" key="3">
    <source>
        <dbReference type="Proteomes" id="UP000078597"/>
    </source>
</evidence>
<keyword evidence="1" id="KW-1133">Transmembrane helix</keyword>
<dbReference type="Proteomes" id="UP000078597">
    <property type="component" value="Unassembled WGS sequence"/>
</dbReference>
<organism evidence="2 3">
    <name type="scientific">Plasmodium malariae</name>
    <dbReference type="NCBI Taxonomy" id="5858"/>
    <lineage>
        <taxon>Eukaryota</taxon>
        <taxon>Sar</taxon>
        <taxon>Alveolata</taxon>
        <taxon>Apicomplexa</taxon>
        <taxon>Aconoidasida</taxon>
        <taxon>Haemosporida</taxon>
        <taxon>Plasmodiidae</taxon>
        <taxon>Plasmodium</taxon>
        <taxon>Plasmodium (Plasmodium)</taxon>
    </lineage>
</organism>
<accession>A0A1A8X1D5</accession>
<dbReference type="AlphaFoldDB" id="A0A1A8X1D5"/>
<keyword evidence="1" id="KW-0812">Transmembrane</keyword>
<keyword evidence="1" id="KW-0472">Membrane</keyword>
<evidence type="ECO:0000313" key="2">
    <source>
        <dbReference type="EMBL" id="SBS99066.1"/>
    </source>
</evidence>
<feature type="transmembrane region" description="Helical" evidence="1">
    <location>
        <begin position="31"/>
        <end position="50"/>
    </location>
</feature>
<name>A0A1A8X1D5_PLAMA</name>
<sequence length="95" mass="10802">MAPNIKKDLKSHSNGESFNELAKDSKTTYDLPVLFIVGLTIIIILNKPYISPQPSVKSNMSDNDNNKKNSKGKAIPFFFMDDLWHPEIFDGFLRD</sequence>
<dbReference type="EMBL" id="FLQW01005489">
    <property type="protein sequence ID" value="SBS99066.1"/>
    <property type="molecule type" value="Genomic_DNA"/>
</dbReference>
<reference evidence="3" key="1">
    <citation type="submission" date="2016-05" db="EMBL/GenBank/DDBJ databases">
        <authorList>
            <person name="Naeem Raeece"/>
        </authorList>
    </citation>
    <scope>NUCLEOTIDE SEQUENCE [LARGE SCALE GENOMIC DNA]</scope>
</reference>
<protein>
    <submittedName>
        <fullName evidence="2">Uncharacterized protein</fullName>
    </submittedName>
</protein>
<gene>
    <name evidence="2" type="ORF">PMALA_067100</name>
</gene>
<evidence type="ECO:0000256" key="1">
    <source>
        <dbReference type="SAM" id="Phobius"/>
    </source>
</evidence>
<proteinExistence type="predicted"/>